<evidence type="ECO:0000259" key="1">
    <source>
        <dbReference type="Pfam" id="PF14033"/>
    </source>
</evidence>
<feature type="domain" description="DUF4246" evidence="1">
    <location>
        <begin position="68"/>
        <end position="233"/>
    </location>
</feature>
<protein>
    <submittedName>
        <fullName evidence="3">Uncharacterized protein</fullName>
    </submittedName>
</protein>
<sequence length="436" mass="50346">MDIASKMRDKGLRFSLNLKEPKTLSELKLITVSQTIRRKPFWREKMKNPQIVTKWKEEIAEQGVTPSEFEYILDELNYYANMEDSVEVGPVDGTWQSDELIDQSLLTSFKELVYQLLEQKDESEKDYHPNSDNLVVDLVHPSLFCFVRGVSKIVDETGITADTINKLASDESAPRNSRYRWLPSEVSCNENGEVSIDSYINNLPPTKNADLYSSIARILSKFLPLFSRVLRDLAYPRDNRLSVIIKLANIELTPKKPKYKGGVWHVEGTESEAIVATGILYYSMENVTESLLKFRAAVDDPPYEQDDREGVYQVFGLENEGPLNQKLGSIVAREGRCIAFPNVYQHKVAPFELADKTKNGHRKILVFFLIDPMKRVISTRNIAPQNPIWDDKPADRFTITLDQAKKYREDLMSERKYVRDEQNRELYEREFSLCEH</sequence>
<evidence type="ECO:0000313" key="3">
    <source>
        <dbReference type="EMBL" id="KAJ6633832.1"/>
    </source>
</evidence>
<comment type="caution">
    <text evidence="3">The sequence shown here is derived from an EMBL/GenBank/DDBJ whole genome shotgun (WGS) entry which is preliminary data.</text>
</comment>
<name>A0A9Q0RVS2_9DIPT</name>
<dbReference type="AlphaFoldDB" id="A0A9Q0RVS2"/>
<feature type="domain" description="DUF4246" evidence="1">
    <location>
        <begin position="238"/>
        <end position="390"/>
    </location>
</feature>
<dbReference type="Pfam" id="PF21666">
    <property type="entry name" value="DUF4246_N"/>
    <property type="match status" value="1"/>
</dbReference>
<evidence type="ECO:0000259" key="2">
    <source>
        <dbReference type="Pfam" id="PF21666"/>
    </source>
</evidence>
<feature type="domain" description="DUF4246" evidence="2">
    <location>
        <begin position="17"/>
        <end position="58"/>
    </location>
</feature>
<dbReference type="Proteomes" id="UP001151699">
    <property type="component" value="Unassembled WGS sequence"/>
</dbReference>
<proteinExistence type="predicted"/>
<dbReference type="InterPro" id="IPR025340">
    <property type="entry name" value="DUF4246"/>
</dbReference>
<evidence type="ECO:0000313" key="4">
    <source>
        <dbReference type="Proteomes" id="UP001151699"/>
    </source>
</evidence>
<dbReference type="OrthoDB" id="7773833at2759"/>
<dbReference type="InterPro" id="IPR049207">
    <property type="entry name" value="DUF4246_N"/>
</dbReference>
<dbReference type="EMBL" id="WJQU01001642">
    <property type="protein sequence ID" value="KAJ6633832.1"/>
    <property type="molecule type" value="Genomic_DNA"/>
</dbReference>
<reference evidence="3" key="1">
    <citation type="submission" date="2022-07" db="EMBL/GenBank/DDBJ databases">
        <authorList>
            <person name="Trinca V."/>
            <person name="Uliana J.V.C."/>
            <person name="Torres T.T."/>
            <person name="Ward R.J."/>
            <person name="Monesi N."/>
        </authorList>
    </citation>
    <scope>NUCLEOTIDE SEQUENCE</scope>
    <source>
        <strain evidence="3">HSMRA1968</strain>
        <tissue evidence="3">Whole embryos</tissue>
    </source>
</reference>
<dbReference type="PANTHER" id="PTHR33119:SF1">
    <property type="entry name" value="FE2OG DIOXYGENASE DOMAIN-CONTAINING PROTEIN"/>
    <property type="match status" value="1"/>
</dbReference>
<organism evidence="3 4">
    <name type="scientific">Pseudolycoriella hygida</name>
    <dbReference type="NCBI Taxonomy" id="35572"/>
    <lineage>
        <taxon>Eukaryota</taxon>
        <taxon>Metazoa</taxon>
        <taxon>Ecdysozoa</taxon>
        <taxon>Arthropoda</taxon>
        <taxon>Hexapoda</taxon>
        <taxon>Insecta</taxon>
        <taxon>Pterygota</taxon>
        <taxon>Neoptera</taxon>
        <taxon>Endopterygota</taxon>
        <taxon>Diptera</taxon>
        <taxon>Nematocera</taxon>
        <taxon>Sciaroidea</taxon>
        <taxon>Sciaridae</taxon>
        <taxon>Pseudolycoriella</taxon>
    </lineage>
</organism>
<dbReference type="PANTHER" id="PTHR33119">
    <property type="entry name" value="IFI3P"/>
    <property type="match status" value="1"/>
</dbReference>
<dbReference type="InterPro" id="IPR049192">
    <property type="entry name" value="DUF4246_C"/>
</dbReference>
<gene>
    <name evidence="3" type="ORF">Bhyg_16969</name>
</gene>
<dbReference type="Pfam" id="PF14033">
    <property type="entry name" value="DUF4246"/>
    <property type="match status" value="2"/>
</dbReference>
<accession>A0A9Q0RVS2</accession>
<keyword evidence="4" id="KW-1185">Reference proteome</keyword>